<evidence type="ECO:0000259" key="1">
    <source>
        <dbReference type="Pfam" id="PF03819"/>
    </source>
</evidence>
<dbReference type="SUPFAM" id="SSF101386">
    <property type="entry name" value="all-alpha NTP pyrophosphatases"/>
    <property type="match status" value="1"/>
</dbReference>
<dbReference type="InterPro" id="IPR004518">
    <property type="entry name" value="MazG-like_dom"/>
</dbReference>
<dbReference type="RefSeq" id="WP_375521014.1">
    <property type="nucleotide sequence ID" value="NZ_JBHIRY010000015.1"/>
</dbReference>
<dbReference type="Pfam" id="PF03819">
    <property type="entry name" value="MazG"/>
    <property type="match status" value="1"/>
</dbReference>
<evidence type="ECO:0000313" key="2">
    <source>
        <dbReference type="EMBL" id="MFB5761893.1"/>
    </source>
</evidence>
<organism evidence="2 3">
    <name type="scientific">Paenibacillus medicaginis</name>
    <dbReference type="NCBI Taxonomy" id="1470560"/>
    <lineage>
        <taxon>Bacteria</taxon>
        <taxon>Bacillati</taxon>
        <taxon>Bacillota</taxon>
        <taxon>Bacilli</taxon>
        <taxon>Bacillales</taxon>
        <taxon>Paenibacillaceae</taxon>
        <taxon>Paenibacillus</taxon>
    </lineage>
</organism>
<dbReference type="PANTHER" id="PTHR42702">
    <property type="entry name" value="NUCLEOTIDE PYROPHOSPHOHYDROLASE"/>
    <property type="match status" value="1"/>
</dbReference>
<comment type="caution">
    <text evidence="2">The sequence shown here is derived from an EMBL/GenBank/DDBJ whole genome shotgun (WGS) entry which is preliminary data.</text>
</comment>
<protein>
    <submittedName>
        <fullName evidence="2">MazG nucleotide pyrophosphohydrolase domain-containing protein</fullName>
    </submittedName>
</protein>
<dbReference type="EMBL" id="JBHIRY010000015">
    <property type="protein sequence ID" value="MFB5761893.1"/>
    <property type="molecule type" value="Genomic_DNA"/>
</dbReference>
<name>A0ABV5C3N3_9BACL</name>
<evidence type="ECO:0000313" key="3">
    <source>
        <dbReference type="Proteomes" id="UP001580430"/>
    </source>
</evidence>
<dbReference type="Gene3D" id="1.10.287.1080">
    <property type="entry name" value="MazG-like"/>
    <property type="match status" value="1"/>
</dbReference>
<feature type="domain" description="NTP pyrophosphohydrolase MazG-like" evidence="1">
    <location>
        <begin position="34"/>
        <end position="92"/>
    </location>
</feature>
<gene>
    <name evidence="2" type="ORF">ACE5LO_16000</name>
</gene>
<keyword evidence="3" id="KW-1185">Reference proteome</keyword>
<reference evidence="2 3" key="1">
    <citation type="submission" date="2024-09" db="EMBL/GenBank/DDBJ databases">
        <title>Paenibacillus zeirhizospherea sp. nov., isolated from surface of the maize (Zea mays) roots in a horticulture field, Hungary.</title>
        <authorList>
            <person name="Marton D."/>
            <person name="Farkas M."/>
            <person name="Bedics A."/>
            <person name="Toth E."/>
            <person name="Tancsics A."/>
            <person name="Boka K."/>
            <person name="Marati G."/>
            <person name="Kriszt B."/>
            <person name="Cserhati M."/>
        </authorList>
    </citation>
    <scope>NUCLEOTIDE SEQUENCE [LARGE SCALE GENOMIC DNA]</scope>
    <source>
        <strain evidence="2 3">JCM 18446</strain>
    </source>
</reference>
<sequence length="116" mass="13540">MDWTNIEERIVELDNIQDASLQVYGRYDLDKSIIWMVEELGEVVAAIRKGKTKEEISGELGDLMAWIFCLGNIMNIKISDALRETFFKEFDRQIKVYGKLKYASTEIFVQTEEEHV</sequence>
<proteinExistence type="predicted"/>
<dbReference type="Proteomes" id="UP001580430">
    <property type="component" value="Unassembled WGS sequence"/>
</dbReference>
<accession>A0ABV5C3N3</accession>
<dbReference type="PANTHER" id="PTHR42702:SF1">
    <property type="entry name" value="REGULATORY PROTEIN FOR BETA-LACTAMASE"/>
    <property type="match status" value="1"/>
</dbReference>